<evidence type="ECO:0000313" key="3">
    <source>
        <dbReference type="Proteomes" id="UP000026961"/>
    </source>
</evidence>
<dbReference type="eggNOG" id="ENOG502R3P7">
    <property type="taxonomic scope" value="Eukaryota"/>
</dbReference>
<name>A0A0D9ZKK9_9ORYZ</name>
<dbReference type="EnsemblPlants" id="OGLUM04G11810.1">
    <property type="protein sequence ID" value="OGLUM04G11810.1"/>
    <property type="gene ID" value="OGLUM04G11810"/>
</dbReference>
<feature type="region of interest" description="Disordered" evidence="1">
    <location>
        <begin position="1"/>
        <end position="40"/>
    </location>
</feature>
<dbReference type="HOGENOM" id="CLU_998855_0_0_1"/>
<feature type="compositionally biased region" description="Low complexity" evidence="1">
    <location>
        <begin position="241"/>
        <end position="257"/>
    </location>
</feature>
<evidence type="ECO:0000313" key="2">
    <source>
        <dbReference type="EnsemblPlants" id="OGLUM04G11810.1"/>
    </source>
</evidence>
<accession>A0A0D9ZKK9</accession>
<keyword evidence="3" id="KW-1185">Reference proteome</keyword>
<organism evidence="2">
    <name type="scientific">Oryza glumipatula</name>
    <dbReference type="NCBI Taxonomy" id="40148"/>
    <lineage>
        <taxon>Eukaryota</taxon>
        <taxon>Viridiplantae</taxon>
        <taxon>Streptophyta</taxon>
        <taxon>Embryophyta</taxon>
        <taxon>Tracheophyta</taxon>
        <taxon>Spermatophyta</taxon>
        <taxon>Magnoliopsida</taxon>
        <taxon>Liliopsida</taxon>
        <taxon>Poales</taxon>
        <taxon>Poaceae</taxon>
        <taxon>BOP clade</taxon>
        <taxon>Oryzoideae</taxon>
        <taxon>Oryzeae</taxon>
        <taxon>Oryzinae</taxon>
        <taxon>Oryza</taxon>
    </lineage>
</organism>
<dbReference type="Proteomes" id="UP000026961">
    <property type="component" value="Chromosome 4"/>
</dbReference>
<sequence>MRASYSQPLLSHHSTSAAATSDSNGSDNFSSSGTAPAGAEARLPPISRRLHSYDDLVHAAAAAAHDAYFKRCHTTPGYVSFEDVIGSQEFEESSRRPPEAGISDPLLRATSRLYARPHPALHRRRSPGPLGTRRGGAVYRFVKRYVCPCLGFVACIIGVKQVDQVEEEYPALLVGSSASLSRVRLGGKTLAARAATPAHPNHLAAAGARRRKAARPAGKAAAGPRELAKLFLSAGGRSGARRWGAPAAGDGKGAADPTPLEADPARGRGNAQAAVEDGRGREVVATVAMGRRVVFG</sequence>
<dbReference type="Gramene" id="OGLUM04G11810.1">
    <property type="protein sequence ID" value="OGLUM04G11810.1"/>
    <property type="gene ID" value="OGLUM04G11810"/>
</dbReference>
<proteinExistence type="predicted"/>
<dbReference type="AlphaFoldDB" id="A0A0D9ZKK9"/>
<feature type="region of interest" description="Disordered" evidence="1">
    <location>
        <begin position="237"/>
        <end position="278"/>
    </location>
</feature>
<evidence type="ECO:0000256" key="1">
    <source>
        <dbReference type="SAM" id="MobiDB-lite"/>
    </source>
</evidence>
<reference evidence="2" key="1">
    <citation type="submission" date="2015-04" db="UniProtKB">
        <authorList>
            <consortium name="EnsemblPlants"/>
        </authorList>
    </citation>
    <scope>IDENTIFICATION</scope>
</reference>
<protein>
    <submittedName>
        <fullName evidence="2">Uncharacterized protein</fullName>
    </submittedName>
</protein>
<feature type="compositionally biased region" description="Low complexity" evidence="1">
    <location>
        <begin position="11"/>
        <end position="34"/>
    </location>
</feature>
<reference evidence="2" key="2">
    <citation type="submission" date="2018-05" db="EMBL/GenBank/DDBJ databases">
        <title>OgluRS3 (Oryza glumaepatula Reference Sequence Version 3).</title>
        <authorList>
            <person name="Zhang J."/>
            <person name="Kudrna D."/>
            <person name="Lee S."/>
            <person name="Talag J."/>
            <person name="Welchert J."/>
            <person name="Wing R.A."/>
        </authorList>
    </citation>
    <scope>NUCLEOTIDE SEQUENCE [LARGE SCALE GENOMIC DNA]</scope>
</reference>